<reference evidence="1 2" key="1">
    <citation type="submission" date="2013-01" db="EMBL/GenBank/DDBJ databases">
        <title>The Genome Sequence of Clostridium clostridioforme 90A8.</title>
        <authorList>
            <consortium name="The Broad Institute Genome Sequencing Platform"/>
            <person name="Earl A."/>
            <person name="Ward D."/>
            <person name="Feldgarden M."/>
            <person name="Gevers D."/>
            <person name="Courvalin P."/>
            <person name="Lambert T."/>
            <person name="Walker B."/>
            <person name="Young S.K."/>
            <person name="Zeng Q."/>
            <person name="Gargeya S."/>
            <person name="Fitzgerald M."/>
            <person name="Haas B."/>
            <person name="Abouelleil A."/>
            <person name="Alvarado L."/>
            <person name="Arachchi H.M."/>
            <person name="Berlin A.M."/>
            <person name="Chapman S.B."/>
            <person name="Dewar J."/>
            <person name="Goldberg J."/>
            <person name="Griggs A."/>
            <person name="Gujja S."/>
            <person name="Hansen M."/>
            <person name="Howarth C."/>
            <person name="Imamovic A."/>
            <person name="Larimer J."/>
            <person name="McCowan C."/>
            <person name="Murphy C."/>
            <person name="Neiman D."/>
            <person name="Pearson M."/>
            <person name="Priest M."/>
            <person name="Roberts A."/>
            <person name="Saif S."/>
            <person name="Shea T."/>
            <person name="Sisk P."/>
            <person name="Sykes S."/>
            <person name="Wortman J."/>
            <person name="Nusbaum C."/>
            <person name="Birren B."/>
        </authorList>
    </citation>
    <scope>NUCLEOTIDE SEQUENCE [LARGE SCALE GENOMIC DNA]</scope>
    <source>
        <strain evidence="1 2">90A8</strain>
    </source>
</reference>
<dbReference type="Proteomes" id="UP000013085">
    <property type="component" value="Unassembled WGS sequence"/>
</dbReference>
<sequence length="78" mass="8863">MRKKADSKQVKANKVLRASAVAALAESAVREPPPDTWSVRMPAYAYTQACPVPELRRLPKGVMRYYETVLHRQRAPRV</sequence>
<dbReference type="PATRIC" id="fig|999408.3.peg.5478"/>
<dbReference type="EMBL" id="AGYR01000064">
    <property type="protein sequence ID" value="ENZ08097.1"/>
    <property type="molecule type" value="Genomic_DNA"/>
</dbReference>
<dbReference type="AlphaFoldDB" id="A0A0E2H3R7"/>
<evidence type="ECO:0000313" key="1">
    <source>
        <dbReference type="EMBL" id="ENZ08097.1"/>
    </source>
</evidence>
<accession>A0A0E2H3R7</accession>
<gene>
    <name evidence="1" type="ORF">HMPREF1090_05091</name>
</gene>
<name>A0A0E2H3R7_9FIRM</name>
<comment type="caution">
    <text evidence="1">The sequence shown here is derived from an EMBL/GenBank/DDBJ whole genome shotgun (WGS) entry which is preliminary data.</text>
</comment>
<proteinExistence type="predicted"/>
<protein>
    <submittedName>
        <fullName evidence="1">Uncharacterized protein</fullName>
    </submittedName>
</protein>
<evidence type="ECO:0000313" key="2">
    <source>
        <dbReference type="Proteomes" id="UP000013085"/>
    </source>
</evidence>
<dbReference type="HOGENOM" id="CLU_197375_0_0_9"/>
<organism evidence="1 2">
    <name type="scientific">[Clostridium] clostridioforme 90A8</name>
    <dbReference type="NCBI Taxonomy" id="999408"/>
    <lineage>
        <taxon>Bacteria</taxon>
        <taxon>Bacillati</taxon>
        <taxon>Bacillota</taxon>
        <taxon>Clostridia</taxon>
        <taxon>Lachnospirales</taxon>
        <taxon>Lachnospiraceae</taxon>
        <taxon>Enterocloster</taxon>
    </lineage>
</organism>
<dbReference type="RefSeq" id="WP_002594613.1">
    <property type="nucleotide sequence ID" value="NZ_KB850991.1"/>
</dbReference>